<evidence type="ECO:0000313" key="2">
    <source>
        <dbReference type="EMBL" id="MCY1719912.1"/>
    </source>
</evidence>
<dbReference type="EMBL" id="JAPOHD010000012">
    <property type="protein sequence ID" value="MCY1719912.1"/>
    <property type="molecule type" value="Genomic_DNA"/>
</dbReference>
<organism evidence="2 3">
    <name type="scientific">Draconibacterium aestuarii</name>
    <dbReference type="NCBI Taxonomy" id="2998507"/>
    <lineage>
        <taxon>Bacteria</taxon>
        <taxon>Pseudomonadati</taxon>
        <taxon>Bacteroidota</taxon>
        <taxon>Bacteroidia</taxon>
        <taxon>Marinilabiliales</taxon>
        <taxon>Prolixibacteraceae</taxon>
        <taxon>Draconibacterium</taxon>
    </lineage>
</organism>
<dbReference type="PANTHER" id="PTHR30469">
    <property type="entry name" value="MULTIDRUG RESISTANCE PROTEIN MDTA"/>
    <property type="match status" value="1"/>
</dbReference>
<keyword evidence="3" id="KW-1185">Reference proteome</keyword>
<dbReference type="Gene3D" id="1.10.287.470">
    <property type="entry name" value="Helix hairpin bin"/>
    <property type="match status" value="2"/>
</dbReference>
<proteinExistence type="predicted"/>
<sequence>MKNKILYGLVSFVLIAVAFGVSGFLIKSKPEPKKDNETHNIMYVKVNKVNLVETESDMTYRGRVTAFDNVSLAAEVSGKIMQGDVRFKAGESFKTGDVLLTVYSEDVEAALKSGKSSFLQTLSKILPDLKVDYPVEFAKWNSFFNSVDPENPLPQLPKIMSDKEKVFLAANNVLASYYSLQQQEINLQRYTIRAPFNGVFKTVNKEIGAVASPGTELANLIRSDKLEVVVPVFPNDLKWIKKGGNVKISGNNDLEQIATISRISGFVDEETQSVNVYLTYYASGTKGFLEGEYVNIVFNNAKVLGFEIPREAVIDDGFVYELKKGKLEKKEIKVIRKLHDTFIISGIEPLVTVVTESLASVNPTMEYLARP</sequence>
<protein>
    <submittedName>
        <fullName evidence="2">HlyD family efflux transporter periplasmic adaptor subunit</fullName>
    </submittedName>
</protein>
<dbReference type="AlphaFoldDB" id="A0A9X3F4Y8"/>
<feature type="transmembrane region" description="Helical" evidence="1">
    <location>
        <begin position="6"/>
        <end position="26"/>
    </location>
</feature>
<name>A0A9X3F4Y8_9BACT</name>
<dbReference type="GO" id="GO:0015562">
    <property type="term" value="F:efflux transmembrane transporter activity"/>
    <property type="evidence" value="ECO:0007669"/>
    <property type="project" value="TreeGrafter"/>
</dbReference>
<dbReference type="SUPFAM" id="SSF111369">
    <property type="entry name" value="HlyD-like secretion proteins"/>
    <property type="match status" value="1"/>
</dbReference>
<comment type="caution">
    <text evidence="2">The sequence shown here is derived from an EMBL/GenBank/DDBJ whole genome shotgun (WGS) entry which is preliminary data.</text>
</comment>
<dbReference type="RefSeq" id="WP_343332245.1">
    <property type="nucleotide sequence ID" value="NZ_JAPOHD010000012.1"/>
</dbReference>
<dbReference type="Proteomes" id="UP001145087">
    <property type="component" value="Unassembled WGS sequence"/>
</dbReference>
<dbReference type="GO" id="GO:1990281">
    <property type="term" value="C:efflux pump complex"/>
    <property type="evidence" value="ECO:0007669"/>
    <property type="project" value="TreeGrafter"/>
</dbReference>
<keyword evidence="1" id="KW-0472">Membrane</keyword>
<keyword evidence="1" id="KW-1133">Transmembrane helix</keyword>
<reference evidence="2" key="1">
    <citation type="submission" date="2022-11" db="EMBL/GenBank/DDBJ databases">
        <title>Marilongibacter aestuarii gen. nov., sp. nov., isolated from tidal flat sediment.</title>
        <authorList>
            <person name="Jiayan W."/>
        </authorList>
    </citation>
    <scope>NUCLEOTIDE SEQUENCE</scope>
    <source>
        <strain evidence="2">Z1-6</strain>
    </source>
</reference>
<evidence type="ECO:0000256" key="1">
    <source>
        <dbReference type="SAM" id="Phobius"/>
    </source>
</evidence>
<evidence type="ECO:0000313" key="3">
    <source>
        <dbReference type="Proteomes" id="UP001145087"/>
    </source>
</evidence>
<accession>A0A9X3F4Y8</accession>
<gene>
    <name evidence="2" type="ORF">OU798_06130</name>
</gene>
<dbReference type="Gene3D" id="2.40.30.170">
    <property type="match status" value="1"/>
</dbReference>
<keyword evidence="1" id="KW-0812">Transmembrane</keyword>
<dbReference type="Gene3D" id="2.40.50.100">
    <property type="match status" value="2"/>
</dbReference>